<dbReference type="InterPro" id="IPR012337">
    <property type="entry name" value="RNaseH-like_sf"/>
</dbReference>
<feature type="region of interest" description="Disordered" evidence="1">
    <location>
        <begin position="158"/>
        <end position="214"/>
    </location>
</feature>
<gene>
    <name evidence="4" type="ORF">ENH_00027380</name>
</gene>
<feature type="region of interest" description="Disordered" evidence="1">
    <location>
        <begin position="689"/>
        <end position="758"/>
    </location>
</feature>
<proteinExistence type="predicted"/>
<dbReference type="RefSeq" id="XP_013440192.1">
    <property type="nucleotide sequence ID" value="XM_013584738.1"/>
</dbReference>
<dbReference type="Gene3D" id="3.10.10.10">
    <property type="entry name" value="HIV Type 1 Reverse Transcriptase, subunit A, domain 1"/>
    <property type="match status" value="1"/>
</dbReference>
<dbReference type="PROSITE" id="PS50994">
    <property type="entry name" value="INTEGRASE"/>
    <property type="match status" value="1"/>
</dbReference>
<dbReference type="InterPro" id="IPR043128">
    <property type="entry name" value="Rev_trsase/Diguanyl_cyclase"/>
</dbReference>
<dbReference type="PANTHER" id="PTHR37984:SF5">
    <property type="entry name" value="PROTEIN NYNRIN-LIKE"/>
    <property type="match status" value="1"/>
</dbReference>
<dbReference type="CDD" id="cd01647">
    <property type="entry name" value="RT_LTR"/>
    <property type="match status" value="1"/>
</dbReference>
<dbReference type="OrthoDB" id="347886at2759"/>
<dbReference type="Proteomes" id="UP000030754">
    <property type="component" value="Unassembled WGS sequence"/>
</dbReference>
<keyword evidence="5" id="KW-1185">Reference proteome</keyword>
<sequence length="1164" mass="130433">MPSGTPAHHRHATPKPTVAERPHGHKEAPPQVIPMTNVMPGNSPFVTAWVEFSPDELADYYCTGLPTDLHLLITNNGQVKYQSREQAATAATRLYEPKQSVLELRERTSRAIRAAVQANGPRGHHEIENRPGGTHANCFECQGRGHPWGNQLLRTAQRTNTSDGHAEGTQPLSETRRESGSASILSEEIPDATTATSRKSAEATEDGDRSDATEIVPHWWRETCTKESYDQGGALCCVGATAVLRVELAGSPWDLLVGTIPYDLVLGLDWLTEHKVAWYFQSDKLRTYVNGQWCELPGVRTGEATLQGGSPTVVHPRTPAEQAYEILAKQVAGMSAEKAAVFLRPPPRRYKSHAKTKAKARITSLVRQAVADTKDLRAPLHGLHLILALPEAGSAVPLRLLDEWQEAQDIPCEVAQVLHEYRAVFPDTLPKGLPPKRPHDHHILLVPGKHTAKSAIYHMTPDQLTFHKQEIAKLSDNGWIGPTYSPICSPTNMVDKRDDVSGERKMRKVVNYQALNALTIAPDFPLPPIQNILELLGGAKYFSTSDLEAGFHQIRMAKEDRWKTAFRSVLGLFECCVMPFGLNEDKIAAIRHWPEVLESETQVRQFLGTINYCRMFMGPNYADVARPLVDLTPRWLDFLADFPDLHITYVQDARNQVADGLCRRPDLPDTCSHDTPSVPLMLAIGQASEAPHPCARPPNYRELAGIRSRRPRRRSMPSAPSPAPPEPNPEAEHPTVTTKPPADPPDPAIEARRRPLRLSAGTTTGQECYYTTAYFESCTPCRASKSLNQKPAGLLQQLLIASRRWAHVSLDFITDLPLTTTGHDSILVMVDSLSKMAHFVPAKKSFAAADTVEHLADRLIRYHGFPEVLISDRDLRFQSNLWNQLCRRFNIKRCISSSYHPQSDGQTERVNRTLEQMLRTYIKSDEREWERLLPALELVYNTTSHSSTELFPFEVMIGENPLTAPDLDIVRALAPTLTPPMTKLFRQHCDRAQSHILKAKWQQKYYADTKRRAVEYAVGGKVWLSSKHLPPFNSCPMFEPRYRGPFEVIERIGTVAYRLGLPSTHECHNVFHVSQPVPHRPRPPALVPSAADAAWPPIHDAAGNPTEKYEVDYIMDQSGSADAAQYLMKWRGTPEDQATWEPAHHLTGCPALLRAWRLHQRRRL</sequence>
<dbReference type="SUPFAM" id="SSF53098">
    <property type="entry name" value="Ribonuclease H-like"/>
    <property type="match status" value="1"/>
</dbReference>
<dbReference type="PROSITE" id="PS50013">
    <property type="entry name" value="CHROMO_2"/>
    <property type="match status" value="1"/>
</dbReference>
<evidence type="ECO:0000256" key="1">
    <source>
        <dbReference type="SAM" id="MobiDB-lite"/>
    </source>
</evidence>
<dbReference type="InterPro" id="IPR016197">
    <property type="entry name" value="Chromo-like_dom_sf"/>
</dbReference>
<reference evidence="4" key="1">
    <citation type="submission" date="2013-10" db="EMBL/GenBank/DDBJ databases">
        <title>Genomic analysis of the causative agents of coccidiosis in chickens.</title>
        <authorList>
            <person name="Reid A.J."/>
            <person name="Blake D."/>
            <person name="Billington K."/>
            <person name="Browne H."/>
            <person name="Dunn M."/>
            <person name="Hung S."/>
            <person name="Kawahara F."/>
            <person name="Miranda-Saavedra D."/>
            <person name="Mourier T."/>
            <person name="Nagra H."/>
            <person name="Otto T.D."/>
            <person name="Rawlings N."/>
            <person name="Sanchez A."/>
            <person name="Sanders M."/>
            <person name="Subramaniam C."/>
            <person name="Tay Y."/>
            <person name="Dear P."/>
            <person name="Doerig C."/>
            <person name="Gruber A."/>
            <person name="Parkinson J."/>
            <person name="Shirley M."/>
            <person name="Wan K.L."/>
            <person name="Berriman M."/>
            <person name="Tomley F."/>
            <person name="Pain A."/>
        </authorList>
    </citation>
    <scope>NUCLEOTIDE SEQUENCE [LARGE SCALE GENOMIC DNA]</scope>
    <source>
        <strain evidence="4">Houghton</strain>
    </source>
</reference>
<dbReference type="InterPro" id="IPR050951">
    <property type="entry name" value="Retrovirus_Pol_polyprotein"/>
</dbReference>
<protein>
    <submittedName>
        <fullName evidence="4">Uncharacterized protein</fullName>
    </submittedName>
</protein>
<dbReference type="VEuPathDB" id="ToxoDB:ENH_00027380"/>
<accession>U6MME7</accession>
<dbReference type="SMART" id="SM00298">
    <property type="entry name" value="CHROMO"/>
    <property type="match status" value="1"/>
</dbReference>
<feature type="compositionally biased region" description="Basic and acidic residues" evidence="1">
    <location>
        <begin position="199"/>
        <end position="212"/>
    </location>
</feature>
<reference evidence="4" key="2">
    <citation type="submission" date="2013-10" db="EMBL/GenBank/DDBJ databases">
        <authorList>
            <person name="Aslett M."/>
        </authorList>
    </citation>
    <scope>NUCLEOTIDE SEQUENCE [LARGE SCALE GENOMIC DNA]</scope>
    <source>
        <strain evidence="4">Houghton</strain>
    </source>
</reference>
<feature type="region of interest" description="Disordered" evidence="1">
    <location>
        <begin position="1"/>
        <end position="31"/>
    </location>
</feature>
<dbReference type="InterPro" id="IPR056924">
    <property type="entry name" value="SH3_Tf2-1"/>
</dbReference>
<dbReference type="Gene3D" id="3.30.70.270">
    <property type="match status" value="1"/>
</dbReference>
<name>U6MME7_9EIME</name>
<evidence type="ECO:0000313" key="4">
    <source>
        <dbReference type="EMBL" id="CDJ62830.1"/>
    </source>
</evidence>
<feature type="domain" description="Chromo" evidence="2">
    <location>
        <begin position="1109"/>
        <end position="1164"/>
    </location>
</feature>
<evidence type="ECO:0000259" key="3">
    <source>
        <dbReference type="PROSITE" id="PS50994"/>
    </source>
</evidence>
<organism evidence="4 5">
    <name type="scientific">Eimeria necatrix</name>
    <dbReference type="NCBI Taxonomy" id="51315"/>
    <lineage>
        <taxon>Eukaryota</taxon>
        <taxon>Sar</taxon>
        <taxon>Alveolata</taxon>
        <taxon>Apicomplexa</taxon>
        <taxon>Conoidasida</taxon>
        <taxon>Coccidia</taxon>
        <taxon>Eucoccidiorida</taxon>
        <taxon>Eimeriorina</taxon>
        <taxon>Eimeriidae</taxon>
        <taxon>Eimeria</taxon>
    </lineage>
</organism>
<dbReference type="SUPFAM" id="SSF56672">
    <property type="entry name" value="DNA/RNA polymerases"/>
    <property type="match status" value="1"/>
</dbReference>
<dbReference type="Pfam" id="PF00385">
    <property type="entry name" value="Chromo"/>
    <property type="match status" value="1"/>
</dbReference>
<dbReference type="InterPro" id="IPR023780">
    <property type="entry name" value="Chromo_domain"/>
</dbReference>
<evidence type="ECO:0000259" key="2">
    <source>
        <dbReference type="PROSITE" id="PS50013"/>
    </source>
</evidence>
<dbReference type="InterPro" id="IPR000953">
    <property type="entry name" value="Chromo/chromo_shadow_dom"/>
</dbReference>
<dbReference type="GO" id="GO:0015074">
    <property type="term" value="P:DNA integration"/>
    <property type="evidence" value="ECO:0007669"/>
    <property type="project" value="InterPro"/>
</dbReference>
<feature type="compositionally biased region" description="Basic and acidic residues" evidence="1">
    <location>
        <begin position="18"/>
        <end position="28"/>
    </location>
</feature>
<dbReference type="InterPro" id="IPR000477">
    <property type="entry name" value="RT_dom"/>
</dbReference>
<dbReference type="EMBL" id="HG722610">
    <property type="protein sequence ID" value="CDJ62830.1"/>
    <property type="molecule type" value="Genomic_DNA"/>
</dbReference>
<dbReference type="InterPro" id="IPR043502">
    <property type="entry name" value="DNA/RNA_pol_sf"/>
</dbReference>
<dbReference type="InterPro" id="IPR001584">
    <property type="entry name" value="Integrase_cat-core"/>
</dbReference>
<dbReference type="PANTHER" id="PTHR37984">
    <property type="entry name" value="PROTEIN CBG26694"/>
    <property type="match status" value="1"/>
</dbReference>
<dbReference type="CDD" id="cd00024">
    <property type="entry name" value="CD_CSD"/>
    <property type="match status" value="1"/>
</dbReference>
<dbReference type="AlphaFoldDB" id="U6MME7"/>
<feature type="domain" description="Integrase catalytic" evidence="3">
    <location>
        <begin position="787"/>
        <end position="960"/>
    </location>
</feature>
<dbReference type="Pfam" id="PF24626">
    <property type="entry name" value="SH3_Tf2-1"/>
    <property type="match status" value="1"/>
</dbReference>
<evidence type="ECO:0000313" key="5">
    <source>
        <dbReference type="Proteomes" id="UP000030754"/>
    </source>
</evidence>
<dbReference type="InterPro" id="IPR036397">
    <property type="entry name" value="RNaseH_sf"/>
</dbReference>
<dbReference type="Gene3D" id="3.30.420.10">
    <property type="entry name" value="Ribonuclease H-like superfamily/Ribonuclease H"/>
    <property type="match status" value="1"/>
</dbReference>
<feature type="compositionally biased region" description="Pro residues" evidence="1">
    <location>
        <begin position="719"/>
        <end position="728"/>
    </location>
</feature>
<dbReference type="FunFam" id="3.30.420.10:FF:000032">
    <property type="entry name" value="Retrovirus-related Pol polyprotein from transposon 297-like Protein"/>
    <property type="match status" value="1"/>
</dbReference>
<dbReference type="Pfam" id="PF00078">
    <property type="entry name" value="RVT_1"/>
    <property type="match status" value="1"/>
</dbReference>
<dbReference type="GeneID" id="25472906"/>
<dbReference type="SUPFAM" id="SSF54160">
    <property type="entry name" value="Chromo domain-like"/>
    <property type="match status" value="1"/>
</dbReference>
<dbReference type="GO" id="GO:0003676">
    <property type="term" value="F:nucleic acid binding"/>
    <property type="evidence" value="ECO:0007669"/>
    <property type="project" value="InterPro"/>
</dbReference>
<dbReference type="Gene3D" id="2.40.50.40">
    <property type="match status" value="1"/>
</dbReference>